<protein>
    <submittedName>
        <fullName evidence="3">PilX N-terminal</fullName>
    </submittedName>
</protein>
<dbReference type="STRING" id="1122189.SAMN02745165_02146"/>
<dbReference type="OrthoDB" id="5405878at2"/>
<evidence type="ECO:0000259" key="2">
    <source>
        <dbReference type="Pfam" id="PF14341"/>
    </source>
</evidence>
<keyword evidence="1" id="KW-0472">Membrane</keyword>
<dbReference type="Pfam" id="PF14341">
    <property type="entry name" value="PilX_N"/>
    <property type="match status" value="1"/>
</dbReference>
<organism evidence="3 4">
    <name type="scientific">Malonomonas rubra DSM 5091</name>
    <dbReference type="NCBI Taxonomy" id="1122189"/>
    <lineage>
        <taxon>Bacteria</taxon>
        <taxon>Pseudomonadati</taxon>
        <taxon>Thermodesulfobacteriota</taxon>
        <taxon>Desulfuromonadia</taxon>
        <taxon>Desulfuromonadales</taxon>
        <taxon>Geopsychrobacteraceae</taxon>
        <taxon>Malonomonas</taxon>
    </lineage>
</organism>
<name>A0A1M6IKR0_MALRU</name>
<dbReference type="Proteomes" id="UP000184171">
    <property type="component" value="Unassembled WGS sequence"/>
</dbReference>
<evidence type="ECO:0000313" key="3">
    <source>
        <dbReference type="EMBL" id="SHJ34999.1"/>
    </source>
</evidence>
<sequence>MLIKQIPQKAPHHLTPLVQNQRGSILIIAMLLLAIMSVLGTVLMSTSTTEIQISGNYRNKQESFYVADRALEYSMRSASDFSGTVDLYNDQNTSLATPTLHRNLIELGNGGLEASTITTTDDRNSVTFINAGPPPVGSGSDASLFEARNYVGNAVGLFPINTNNPSRTELRSQFAKIVPK</sequence>
<keyword evidence="1" id="KW-1133">Transmembrane helix</keyword>
<dbReference type="RefSeq" id="WP_139249353.1">
    <property type="nucleotide sequence ID" value="NZ_FQZT01000007.1"/>
</dbReference>
<feature type="domain" description="Type 4 fimbrial biogenesis protein PilX N-terminal" evidence="2">
    <location>
        <begin position="22"/>
        <end position="70"/>
    </location>
</feature>
<reference evidence="3 4" key="1">
    <citation type="submission" date="2016-11" db="EMBL/GenBank/DDBJ databases">
        <authorList>
            <person name="Jaros S."/>
            <person name="Januszkiewicz K."/>
            <person name="Wedrychowicz H."/>
        </authorList>
    </citation>
    <scope>NUCLEOTIDE SEQUENCE [LARGE SCALE GENOMIC DNA]</scope>
    <source>
        <strain evidence="3 4">DSM 5091</strain>
    </source>
</reference>
<keyword evidence="4" id="KW-1185">Reference proteome</keyword>
<evidence type="ECO:0000313" key="4">
    <source>
        <dbReference type="Proteomes" id="UP000184171"/>
    </source>
</evidence>
<proteinExistence type="predicted"/>
<feature type="transmembrane region" description="Helical" evidence="1">
    <location>
        <begin position="25"/>
        <end position="44"/>
    </location>
</feature>
<keyword evidence="1" id="KW-0812">Transmembrane</keyword>
<dbReference type="InterPro" id="IPR025746">
    <property type="entry name" value="PilX_N_dom"/>
</dbReference>
<accession>A0A1M6IKR0</accession>
<dbReference type="EMBL" id="FQZT01000007">
    <property type="protein sequence ID" value="SHJ34999.1"/>
    <property type="molecule type" value="Genomic_DNA"/>
</dbReference>
<dbReference type="AlphaFoldDB" id="A0A1M6IKR0"/>
<gene>
    <name evidence="3" type="ORF">SAMN02745165_02146</name>
</gene>
<evidence type="ECO:0000256" key="1">
    <source>
        <dbReference type="SAM" id="Phobius"/>
    </source>
</evidence>